<dbReference type="AlphaFoldDB" id="A0A7G9SCX5"/>
<sequence>MAFAATVGLLTLSAGLACLIHALIPALCTRTASRTIRLLYRLMDERGELQSVREQSVDVVAFAVLILLAGAVTLPLWILDVPQPLAIAYTLLAFAIPAAHLLSNRELDRLEPARA</sequence>
<accession>A0A7G9SCX5</accession>
<keyword evidence="1" id="KW-0472">Membrane</keyword>
<evidence type="ECO:0000313" key="2">
    <source>
        <dbReference type="EMBL" id="QNN65700.1"/>
    </source>
</evidence>
<evidence type="ECO:0000256" key="1">
    <source>
        <dbReference type="SAM" id="Phobius"/>
    </source>
</evidence>
<dbReference type="EMBL" id="CP060717">
    <property type="protein sequence ID" value="QNN65700.1"/>
    <property type="molecule type" value="Genomic_DNA"/>
</dbReference>
<keyword evidence="1" id="KW-1133">Transmembrane helix</keyword>
<dbReference type="InterPro" id="IPR045936">
    <property type="entry name" value="DUF6356"/>
</dbReference>
<evidence type="ECO:0000313" key="3">
    <source>
        <dbReference type="Proteomes" id="UP000515955"/>
    </source>
</evidence>
<keyword evidence="1" id="KW-0812">Transmembrane</keyword>
<gene>
    <name evidence="2" type="ORF">H9L12_03820</name>
</gene>
<protein>
    <submittedName>
        <fullName evidence="2">Uncharacterized protein</fullName>
    </submittedName>
</protein>
<proteinExistence type="predicted"/>
<keyword evidence="3" id="KW-1185">Reference proteome</keyword>
<feature type="transmembrane region" description="Helical" evidence="1">
    <location>
        <begin position="59"/>
        <end position="79"/>
    </location>
</feature>
<dbReference type="KEGG" id="srhi:H9L12_03820"/>
<organism evidence="2 3">
    <name type="scientific">Sphingomonas rhizophila</name>
    <dbReference type="NCBI Taxonomy" id="2071607"/>
    <lineage>
        <taxon>Bacteria</taxon>
        <taxon>Pseudomonadati</taxon>
        <taxon>Pseudomonadota</taxon>
        <taxon>Alphaproteobacteria</taxon>
        <taxon>Sphingomonadales</taxon>
        <taxon>Sphingomonadaceae</taxon>
        <taxon>Sphingomonas</taxon>
    </lineage>
</organism>
<dbReference type="RefSeq" id="WP_187542685.1">
    <property type="nucleotide sequence ID" value="NZ_CP060717.1"/>
</dbReference>
<reference evidence="2 3" key="1">
    <citation type="submission" date="2020-08" db="EMBL/GenBank/DDBJ databases">
        <title>Genome sequence of Sphingomonas rhizophila KACC 19189T.</title>
        <authorList>
            <person name="Hyun D.-W."/>
            <person name="Bae J.-W."/>
        </authorList>
    </citation>
    <scope>NUCLEOTIDE SEQUENCE [LARGE SCALE GENOMIC DNA]</scope>
    <source>
        <strain evidence="2 3">KACC 19189</strain>
    </source>
</reference>
<dbReference type="Pfam" id="PF19883">
    <property type="entry name" value="DUF6356"/>
    <property type="match status" value="1"/>
</dbReference>
<feature type="transmembrane region" description="Helical" evidence="1">
    <location>
        <begin position="85"/>
        <end position="102"/>
    </location>
</feature>
<name>A0A7G9SCX5_9SPHN</name>
<feature type="transmembrane region" description="Helical" evidence="1">
    <location>
        <begin position="6"/>
        <end position="28"/>
    </location>
</feature>
<dbReference type="Proteomes" id="UP000515955">
    <property type="component" value="Chromosome"/>
</dbReference>